<reference evidence="2" key="1">
    <citation type="submission" date="2009-11" db="EMBL/GenBank/DDBJ databases">
        <title>Identification of virulence genes in Photobacterium damselae subsp. damselae by Supression Subtractive hybridization: damselysin toxin is encoded on a large conjugative plasmid.</title>
        <authorList>
            <person name="Rivas A.J."/>
            <person name="Lemos M.L."/>
            <person name="Osorio C.R."/>
        </authorList>
    </citation>
    <scope>NUCLEOTIDE SEQUENCE [LARGE SCALE GENOMIC DNA]</scope>
    <source>
        <strain evidence="2">RM71</strain>
        <plasmid evidence="2">pPHDD1</plasmid>
    </source>
</reference>
<evidence type="ECO:0000256" key="1">
    <source>
        <dbReference type="SAM" id="MobiDB-lite"/>
    </source>
</evidence>
<feature type="compositionally biased region" description="Polar residues" evidence="1">
    <location>
        <begin position="121"/>
        <end position="130"/>
    </location>
</feature>
<dbReference type="EMBL" id="FN597600">
    <property type="protein sequence ID" value="CBX86846.1"/>
    <property type="molecule type" value="Genomic_DNA"/>
</dbReference>
<organism evidence="2">
    <name type="scientific">Photobacterium damselae subsp. damselae</name>
    <name type="common">Listonella damsela</name>
    <dbReference type="NCBI Taxonomy" id="85581"/>
    <lineage>
        <taxon>Bacteria</taxon>
        <taxon>Pseudomonadati</taxon>
        <taxon>Pseudomonadota</taxon>
        <taxon>Gammaproteobacteria</taxon>
        <taxon>Vibrionales</taxon>
        <taxon>Vibrionaceae</taxon>
        <taxon>Photobacterium</taxon>
    </lineage>
</organism>
<proteinExistence type="predicted"/>
<evidence type="ECO:0000313" key="2">
    <source>
        <dbReference type="EMBL" id="CBX86846.1"/>
    </source>
</evidence>
<accession>E4WLC8</accession>
<keyword evidence="2" id="KW-0614">Plasmid</keyword>
<name>E4WLC8_PHODD</name>
<protein>
    <submittedName>
        <fullName evidence="2">Uncharacterized protein</fullName>
    </submittedName>
</protein>
<dbReference type="AlphaFoldDB" id="E4WLC8"/>
<dbReference type="RefSeq" id="WP_013404521.1">
    <property type="nucleotide sequence ID" value="NC_014653.1"/>
</dbReference>
<geneLocation type="plasmid" evidence="2">
    <name>pPHDD1</name>
</geneLocation>
<sequence>MTETLVGLGLDMSPLGLDRDFYEFYDELVNPLDSNPSSASLSVITGGIYQLAGLFIAKKAKSFDRLQKIGNVTKNVARNPDNAVKLNKQLGSQQQLGEIGVAGAGSKTPLRDSKRLANEYGGSTSNWSKRSSLKHTAPDGRKFETHWYENSVTGQRVEPKTIVEDYLKGPK</sequence>
<feature type="region of interest" description="Disordered" evidence="1">
    <location>
        <begin position="100"/>
        <end position="138"/>
    </location>
</feature>
<gene>
    <name evidence="2" type="primary">orf77</name>
</gene>